<accession>A0A4Y2EZA1</accession>
<dbReference type="AlphaFoldDB" id="A0A4Y2EZA1"/>
<sequence length="92" mass="10666">MCLYSTEIFVMIWLNAQTAADAPLNDPMVLESLRMCEKCDSEVSRAPLLIFNRHVLFLTEEAIRFPLFSKEVLDSERKKIVASLMKYKAHEK</sequence>
<organism evidence="1 2">
    <name type="scientific">Araneus ventricosus</name>
    <name type="common">Orbweaver spider</name>
    <name type="synonym">Epeira ventricosa</name>
    <dbReference type="NCBI Taxonomy" id="182803"/>
    <lineage>
        <taxon>Eukaryota</taxon>
        <taxon>Metazoa</taxon>
        <taxon>Ecdysozoa</taxon>
        <taxon>Arthropoda</taxon>
        <taxon>Chelicerata</taxon>
        <taxon>Arachnida</taxon>
        <taxon>Araneae</taxon>
        <taxon>Araneomorphae</taxon>
        <taxon>Entelegynae</taxon>
        <taxon>Araneoidea</taxon>
        <taxon>Araneidae</taxon>
        <taxon>Araneus</taxon>
    </lineage>
</organism>
<evidence type="ECO:0000313" key="2">
    <source>
        <dbReference type="Proteomes" id="UP000499080"/>
    </source>
</evidence>
<proteinExistence type="predicted"/>
<reference evidence="1 2" key="1">
    <citation type="journal article" date="2019" name="Sci. Rep.">
        <title>Orb-weaving spider Araneus ventricosus genome elucidates the spidroin gene catalogue.</title>
        <authorList>
            <person name="Kono N."/>
            <person name="Nakamura H."/>
            <person name="Ohtoshi R."/>
            <person name="Moran D.A.P."/>
            <person name="Shinohara A."/>
            <person name="Yoshida Y."/>
            <person name="Fujiwara M."/>
            <person name="Mori M."/>
            <person name="Tomita M."/>
            <person name="Arakawa K."/>
        </authorList>
    </citation>
    <scope>NUCLEOTIDE SEQUENCE [LARGE SCALE GENOMIC DNA]</scope>
</reference>
<evidence type="ECO:0000313" key="1">
    <source>
        <dbReference type="EMBL" id="GBM34602.1"/>
    </source>
</evidence>
<comment type="caution">
    <text evidence="1">The sequence shown here is derived from an EMBL/GenBank/DDBJ whole genome shotgun (WGS) entry which is preliminary data.</text>
</comment>
<dbReference type="EMBL" id="BGPR01000764">
    <property type="protein sequence ID" value="GBM34602.1"/>
    <property type="molecule type" value="Genomic_DNA"/>
</dbReference>
<protein>
    <submittedName>
        <fullName evidence="1">Uncharacterized protein</fullName>
    </submittedName>
</protein>
<keyword evidence="2" id="KW-1185">Reference proteome</keyword>
<gene>
    <name evidence="1" type="ORF">AVEN_171645_1</name>
</gene>
<dbReference type="Proteomes" id="UP000499080">
    <property type="component" value="Unassembled WGS sequence"/>
</dbReference>
<name>A0A4Y2EZA1_ARAVE</name>